<name>A0A1Y4L8F5_9FIRM</name>
<dbReference type="AlphaFoldDB" id="A0A1Y4L8F5"/>
<reference evidence="2" key="1">
    <citation type="submission" date="2017-04" db="EMBL/GenBank/DDBJ databases">
        <title>Function of individual gut microbiota members based on whole genome sequencing of pure cultures obtained from chicken caecum.</title>
        <authorList>
            <person name="Medvecky M."/>
            <person name="Cejkova D."/>
            <person name="Polansky O."/>
            <person name="Karasova D."/>
            <person name="Kubasova T."/>
            <person name="Cizek A."/>
            <person name="Rychlik I."/>
        </authorList>
    </citation>
    <scope>NUCLEOTIDE SEQUENCE [LARGE SCALE GENOMIC DNA]</scope>
    <source>
        <strain evidence="2">An180</strain>
    </source>
</reference>
<gene>
    <name evidence="1" type="ORF">B5F17_13520</name>
</gene>
<proteinExistence type="predicted"/>
<dbReference type="RefSeq" id="WP_087374665.1">
    <property type="nucleotide sequence ID" value="NZ_NFKK01000025.1"/>
</dbReference>
<dbReference type="EMBL" id="NFKK01000025">
    <property type="protein sequence ID" value="OUP51071.1"/>
    <property type="molecule type" value="Genomic_DNA"/>
</dbReference>
<accession>A0A1Y4L8F5</accession>
<protein>
    <submittedName>
        <fullName evidence="1">Uncharacterized protein</fullName>
    </submittedName>
</protein>
<evidence type="ECO:0000313" key="1">
    <source>
        <dbReference type="EMBL" id="OUP51071.1"/>
    </source>
</evidence>
<dbReference type="Proteomes" id="UP000195897">
    <property type="component" value="Unassembled WGS sequence"/>
</dbReference>
<sequence length="60" mass="6565">MEHKTHFVVETLPDTCRACDMPDPYGLRCTLTGQPASGVTRPAHCPLECLADLIRGRDAP</sequence>
<organism evidence="1 2">
    <name type="scientific">Butyricicoccus pullicaecorum</name>
    <dbReference type="NCBI Taxonomy" id="501571"/>
    <lineage>
        <taxon>Bacteria</taxon>
        <taxon>Bacillati</taxon>
        <taxon>Bacillota</taxon>
        <taxon>Clostridia</taxon>
        <taxon>Eubacteriales</taxon>
        <taxon>Butyricicoccaceae</taxon>
        <taxon>Butyricicoccus</taxon>
    </lineage>
</organism>
<comment type="caution">
    <text evidence="1">The sequence shown here is derived from an EMBL/GenBank/DDBJ whole genome shotgun (WGS) entry which is preliminary data.</text>
</comment>
<evidence type="ECO:0000313" key="2">
    <source>
        <dbReference type="Proteomes" id="UP000195897"/>
    </source>
</evidence>